<comment type="caution">
    <text evidence="3">The sequence shown here is derived from an EMBL/GenBank/DDBJ whole genome shotgun (WGS) entry which is preliminary data.</text>
</comment>
<dbReference type="PANTHER" id="PTHR31189:SF2">
    <property type="entry name" value="RMLC-LIKE CUPINS SUPERFAMILY PROTEIN"/>
    <property type="match status" value="1"/>
</dbReference>
<dbReference type="CDD" id="cd02244">
    <property type="entry name" value="cupin_7S_vicilin-like_N"/>
    <property type="match status" value="1"/>
</dbReference>
<name>A0AAD8N1M4_9APIA</name>
<reference evidence="3" key="1">
    <citation type="submission" date="2023-02" db="EMBL/GenBank/DDBJ databases">
        <title>Genome of toxic invasive species Heracleum sosnowskyi carries increased number of genes despite the absence of recent whole-genome duplications.</title>
        <authorList>
            <person name="Schelkunov M."/>
            <person name="Shtratnikova V."/>
            <person name="Makarenko M."/>
            <person name="Klepikova A."/>
            <person name="Omelchenko D."/>
            <person name="Novikova G."/>
            <person name="Obukhova E."/>
            <person name="Bogdanov V."/>
            <person name="Penin A."/>
            <person name="Logacheva M."/>
        </authorList>
    </citation>
    <scope>NUCLEOTIDE SEQUENCE</scope>
    <source>
        <strain evidence="3">Hsosn_3</strain>
        <tissue evidence="3">Leaf</tissue>
    </source>
</reference>
<dbReference type="Pfam" id="PF00190">
    <property type="entry name" value="Cupin_1"/>
    <property type="match status" value="2"/>
</dbReference>
<dbReference type="SUPFAM" id="SSF51182">
    <property type="entry name" value="RmlC-like cupins"/>
    <property type="match status" value="1"/>
</dbReference>
<dbReference type="AlphaFoldDB" id="A0AAD8N1M4"/>
<feature type="domain" description="Cupin type-1" evidence="2">
    <location>
        <begin position="36"/>
        <end position="191"/>
    </location>
</feature>
<dbReference type="Proteomes" id="UP001237642">
    <property type="component" value="Unassembled WGS sequence"/>
</dbReference>
<gene>
    <name evidence="3" type="ORF">POM88_008338</name>
</gene>
<feature type="chain" id="PRO_5041953302" evidence="1">
    <location>
        <begin position="20"/>
        <end position="485"/>
    </location>
</feature>
<dbReference type="SMART" id="SM00835">
    <property type="entry name" value="Cupin_1"/>
    <property type="match status" value="2"/>
</dbReference>
<dbReference type="EMBL" id="JAUIZM010000002">
    <property type="protein sequence ID" value="KAK1398475.1"/>
    <property type="molecule type" value="Genomic_DNA"/>
</dbReference>
<organism evidence="3 4">
    <name type="scientific">Heracleum sosnowskyi</name>
    <dbReference type="NCBI Taxonomy" id="360622"/>
    <lineage>
        <taxon>Eukaryota</taxon>
        <taxon>Viridiplantae</taxon>
        <taxon>Streptophyta</taxon>
        <taxon>Embryophyta</taxon>
        <taxon>Tracheophyta</taxon>
        <taxon>Spermatophyta</taxon>
        <taxon>Magnoliopsida</taxon>
        <taxon>eudicotyledons</taxon>
        <taxon>Gunneridae</taxon>
        <taxon>Pentapetalae</taxon>
        <taxon>asterids</taxon>
        <taxon>campanulids</taxon>
        <taxon>Apiales</taxon>
        <taxon>Apiaceae</taxon>
        <taxon>Apioideae</taxon>
        <taxon>apioid superclade</taxon>
        <taxon>Tordylieae</taxon>
        <taxon>Tordyliinae</taxon>
        <taxon>Heracleum</taxon>
    </lineage>
</organism>
<dbReference type="CDD" id="cd02245">
    <property type="entry name" value="cupin_7S_vicilin-like_C"/>
    <property type="match status" value="1"/>
</dbReference>
<feature type="domain" description="Cupin type-1" evidence="2">
    <location>
        <begin position="281"/>
        <end position="430"/>
    </location>
</feature>
<dbReference type="InterPro" id="IPR006045">
    <property type="entry name" value="Cupin_1"/>
</dbReference>
<dbReference type="PANTHER" id="PTHR31189">
    <property type="entry name" value="OS03G0336100 PROTEIN-RELATED"/>
    <property type="match status" value="1"/>
</dbReference>
<proteinExistence type="predicted"/>
<evidence type="ECO:0000259" key="2">
    <source>
        <dbReference type="SMART" id="SM00835"/>
    </source>
</evidence>
<dbReference type="Gene3D" id="2.60.120.10">
    <property type="entry name" value="Jelly Rolls"/>
    <property type="match status" value="2"/>
</dbReference>
<evidence type="ECO:0000313" key="4">
    <source>
        <dbReference type="Proteomes" id="UP001237642"/>
    </source>
</evidence>
<reference evidence="3" key="2">
    <citation type="submission" date="2023-05" db="EMBL/GenBank/DDBJ databases">
        <authorList>
            <person name="Schelkunov M.I."/>
        </authorList>
    </citation>
    <scope>NUCLEOTIDE SEQUENCE</scope>
    <source>
        <strain evidence="3">Hsosn_3</strain>
        <tissue evidence="3">Leaf</tissue>
    </source>
</reference>
<keyword evidence="1" id="KW-0732">Signal</keyword>
<dbReference type="InterPro" id="IPR011051">
    <property type="entry name" value="RmlC_Cupin_sf"/>
</dbReference>
<sequence length="485" mass="54362">MEKILGFLLVLVLVISVRGYEEEGESGSGSVSGKELFLLHDSEDVVKTEAGGMKVVKGITEKFVEKPMHIGFIYMEPKSLFIPQYLDSSLIIFVRRGEAKIGSIRHDELVEQQLKTGDIYTIVAGSVFYIENTGEGQRLQIICSIDTSESLNWHAFQSFFIGGGRNPSSILAGFDKQTLSTALNVSMSELAEVMSSPHSGAIVYISPDTKSPSLWTHFLNLEHHEKKAHLKRLVLFRGDVEVPESEIERPRWSLRKLLISLFLNKNKVNKDKKGDSGDDVYNLYDRNPDFQNNYGWSMAIDETQYKPLNHSAIGVYLVNLTAGSMMAPHINPTATEYGIVLRGSGSIQIVFPNGTLAMNEKVKEGDVFWIPRYFPFCQISSRTGPFEFFGFTTSSKKNMPQFLVGKNSLLQTMFGRELVVSFGAEGKEEEFKKFVYAQQETTIFSTASVAPPDDTNRVFVKKGKSEKMLPKVTKKLSNDMLMGFE</sequence>
<dbReference type="InterPro" id="IPR014710">
    <property type="entry name" value="RmlC-like_jellyroll"/>
</dbReference>
<protein>
    <submittedName>
        <fullName evidence="3">Vicilin-like seed storage protein</fullName>
    </submittedName>
</protein>
<dbReference type="InterPro" id="IPR050253">
    <property type="entry name" value="Seed_Storage-Functional"/>
</dbReference>
<evidence type="ECO:0000313" key="3">
    <source>
        <dbReference type="EMBL" id="KAK1398475.1"/>
    </source>
</evidence>
<feature type="signal peptide" evidence="1">
    <location>
        <begin position="1"/>
        <end position="19"/>
    </location>
</feature>
<evidence type="ECO:0000256" key="1">
    <source>
        <dbReference type="SAM" id="SignalP"/>
    </source>
</evidence>
<accession>A0AAD8N1M4</accession>
<keyword evidence="4" id="KW-1185">Reference proteome</keyword>